<dbReference type="EMBL" id="FNPX01000007">
    <property type="protein sequence ID" value="SDZ18307.1"/>
    <property type="molecule type" value="Genomic_DNA"/>
</dbReference>
<accession>A0A1H3QY10</accession>
<dbReference type="AlphaFoldDB" id="A0A1H3QY10"/>
<keyword evidence="1" id="KW-0175">Coiled coil</keyword>
<dbReference type="SUPFAM" id="SSF111369">
    <property type="entry name" value="HlyD-like secretion proteins"/>
    <property type="match status" value="1"/>
</dbReference>
<dbReference type="Proteomes" id="UP000198914">
    <property type="component" value="Unassembled WGS sequence"/>
</dbReference>
<feature type="coiled-coil region" evidence="1">
    <location>
        <begin position="119"/>
        <end position="153"/>
    </location>
</feature>
<gene>
    <name evidence="2" type="ORF">SAMN05444004_10770</name>
</gene>
<dbReference type="STRING" id="1244108.SAMN05444004_10770"/>
<dbReference type="Gene3D" id="2.40.30.170">
    <property type="match status" value="1"/>
</dbReference>
<evidence type="ECO:0000313" key="3">
    <source>
        <dbReference type="Proteomes" id="UP000198914"/>
    </source>
</evidence>
<organism evidence="2 3">
    <name type="scientific">Jannaschia faecimaris</name>
    <dbReference type="NCBI Taxonomy" id="1244108"/>
    <lineage>
        <taxon>Bacteria</taxon>
        <taxon>Pseudomonadati</taxon>
        <taxon>Pseudomonadota</taxon>
        <taxon>Alphaproteobacteria</taxon>
        <taxon>Rhodobacterales</taxon>
        <taxon>Roseobacteraceae</taxon>
        <taxon>Jannaschia</taxon>
    </lineage>
</organism>
<dbReference type="PANTHER" id="PTHR30469">
    <property type="entry name" value="MULTIDRUG RESISTANCE PROTEIN MDTA"/>
    <property type="match status" value="1"/>
</dbReference>
<keyword evidence="3" id="KW-1185">Reference proteome</keyword>
<dbReference type="RefSeq" id="WP_092645430.1">
    <property type="nucleotide sequence ID" value="NZ_FNPX01000007.1"/>
</dbReference>
<feature type="coiled-coil region" evidence="1">
    <location>
        <begin position="199"/>
        <end position="226"/>
    </location>
</feature>
<dbReference type="Gene3D" id="2.40.420.20">
    <property type="match status" value="1"/>
</dbReference>
<sequence length="482" mass="51443">MRFLGRSLVGLFLLALTAGLLGWAAQITYSALEDRRTRETGGPPARERVLAANVIAATPGSITPVMTAFGEVRARRVLELRAPSAGRIVELADGFEDGGTVTTGQILLRIDPSEAEADLSVARAELAGAEAELRDAERALTLARSELVGAQAQRDLQAAALRRQKDLLQRGVGSTAAVETAELSLSAAEQTILSRRGSIAQAETRIDTARLAIERARIALDNASRDLTDRTVVADFGGQLSEVSVLRGSLVSSNEKVATLIDPDDLEVIFSLSAAQHARLLDERGELIGAQIRAVLDVQGLSLAAAGTITRESATVGASQTGRRVFATLDQAKGFRPGDFLRVEVQEPAIEHAIRLPATALSPQSTVLALTEDDRLEEIAVELLRRQGDDVLVSGPLEGRDVVAERTPALGSGIKVRPLRPGAALAPPALVTLDPERRARLKAYVQANTRIPEGRKARLLPQLEDKEVPAEIVERLESRMGG</sequence>
<proteinExistence type="predicted"/>
<dbReference type="GO" id="GO:1990281">
    <property type="term" value="C:efflux pump complex"/>
    <property type="evidence" value="ECO:0007669"/>
    <property type="project" value="TreeGrafter"/>
</dbReference>
<reference evidence="3" key="1">
    <citation type="submission" date="2016-10" db="EMBL/GenBank/DDBJ databases">
        <authorList>
            <person name="Varghese N."/>
            <person name="Submissions S."/>
        </authorList>
    </citation>
    <scope>NUCLEOTIDE SEQUENCE [LARGE SCALE GENOMIC DNA]</scope>
    <source>
        <strain evidence="3">DSM 100420</strain>
    </source>
</reference>
<dbReference type="OrthoDB" id="7626141at2"/>
<name>A0A1H3QY10_9RHOB</name>
<protein>
    <submittedName>
        <fullName evidence="2">Biotin-lipoyl like</fullName>
    </submittedName>
</protein>
<dbReference type="Gene3D" id="2.40.50.100">
    <property type="match status" value="1"/>
</dbReference>
<evidence type="ECO:0000313" key="2">
    <source>
        <dbReference type="EMBL" id="SDZ18307.1"/>
    </source>
</evidence>
<evidence type="ECO:0000256" key="1">
    <source>
        <dbReference type="SAM" id="Coils"/>
    </source>
</evidence>
<dbReference type="Gene3D" id="1.10.287.470">
    <property type="entry name" value="Helix hairpin bin"/>
    <property type="match status" value="1"/>
</dbReference>
<dbReference type="GO" id="GO:0015562">
    <property type="term" value="F:efflux transmembrane transporter activity"/>
    <property type="evidence" value="ECO:0007669"/>
    <property type="project" value="TreeGrafter"/>
</dbReference>